<evidence type="ECO:0000313" key="3">
    <source>
        <dbReference type="Proteomes" id="UP000298774"/>
    </source>
</evidence>
<name>A0A4D8R0R5_AZOBR</name>
<reference evidence="1 4" key="2">
    <citation type="submission" date="2023-11" db="EMBL/GenBank/DDBJ databases">
        <title>MicrobeMod: A computational toolkit for identifying prokaryotic methylation and restriction-modification with nanopore sequencing.</title>
        <authorList>
            <person name="Crits-Christoph A."/>
            <person name="Kang S.C."/>
            <person name="Lee H."/>
            <person name="Ostrov N."/>
        </authorList>
    </citation>
    <scope>NUCLEOTIDE SEQUENCE [LARGE SCALE GENOMIC DNA]</scope>
    <source>
        <strain evidence="1 4">ATCC 29145</strain>
    </source>
</reference>
<dbReference type="GeneID" id="56447839"/>
<gene>
    <name evidence="2" type="ORF">D3868_27820</name>
    <name evidence="1" type="ORF">SIM66_00865</name>
</gene>
<dbReference type="RefSeq" id="WP_015989365.1">
    <property type="nucleotide sequence ID" value="NZ_CP032342.1"/>
</dbReference>
<evidence type="ECO:0000313" key="2">
    <source>
        <dbReference type="EMBL" id="QCO12819.1"/>
    </source>
</evidence>
<keyword evidence="4" id="KW-1185">Reference proteome</keyword>
<dbReference type="Proteomes" id="UP001277471">
    <property type="component" value="Unassembled WGS sequence"/>
</dbReference>
<accession>A0A4D8R0R5</accession>
<dbReference type="EMBL" id="CP032342">
    <property type="protein sequence ID" value="QCO12819.1"/>
    <property type="molecule type" value="Genomic_DNA"/>
</dbReference>
<proteinExistence type="predicted"/>
<protein>
    <submittedName>
        <fullName evidence="2">Uncharacterized protein</fullName>
    </submittedName>
</protein>
<dbReference type="EMBL" id="JAWXYC010000001">
    <property type="protein sequence ID" value="MDX5949761.1"/>
    <property type="molecule type" value="Genomic_DNA"/>
</dbReference>
<sequence>MTDPREALSRLTRWRDKGAPGLVGAGTHLFVADVSALLSLVEKQQEALTNLNNIRHGEGDTLLVNPETGWPVAWGEMPVITRESAP</sequence>
<dbReference type="Proteomes" id="UP000298774">
    <property type="component" value="Plasmid p3"/>
</dbReference>
<evidence type="ECO:0000313" key="1">
    <source>
        <dbReference type="EMBL" id="MDX5949761.1"/>
    </source>
</evidence>
<dbReference type="AlphaFoldDB" id="A0A4D8R0R5"/>
<evidence type="ECO:0000313" key="4">
    <source>
        <dbReference type="Proteomes" id="UP001277471"/>
    </source>
</evidence>
<reference evidence="2 3" key="1">
    <citation type="submission" date="2018-09" db="EMBL/GenBank/DDBJ databases">
        <title>Whole genome based analysis of evolution and adaptive divergence in Indian and Brazilian strains of Azospirillum brasilense.</title>
        <authorList>
            <person name="Singh C."/>
            <person name="Tripathi A.K."/>
        </authorList>
    </citation>
    <scope>NUCLEOTIDE SEQUENCE [LARGE SCALE GENOMIC DNA]</scope>
    <source>
        <strain evidence="2 3">MTCC4038</strain>
        <plasmid evidence="2 3">p3</plasmid>
    </source>
</reference>
<geneLocation type="plasmid" evidence="2 3">
    <name>p3</name>
</geneLocation>
<organism evidence="2 3">
    <name type="scientific">Azospirillum brasilense</name>
    <dbReference type="NCBI Taxonomy" id="192"/>
    <lineage>
        <taxon>Bacteria</taxon>
        <taxon>Pseudomonadati</taxon>
        <taxon>Pseudomonadota</taxon>
        <taxon>Alphaproteobacteria</taxon>
        <taxon>Rhodospirillales</taxon>
        <taxon>Azospirillaceae</taxon>
        <taxon>Azospirillum</taxon>
    </lineage>
</organism>
<keyword evidence="2" id="KW-0614">Plasmid</keyword>